<gene>
    <name evidence="7" type="ORF">COW91_02150</name>
</gene>
<organism evidence="7 8">
    <name type="scientific">Candidatus Nomurabacteria bacterium CG22_combo_CG10-13_8_21_14_all_32_8</name>
    <dbReference type="NCBI Taxonomy" id="1974732"/>
    <lineage>
        <taxon>Bacteria</taxon>
        <taxon>Candidatus Nomuraibacteriota</taxon>
    </lineage>
</organism>
<dbReference type="InterPro" id="IPR008201">
    <property type="entry name" value="HepT-like"/>
</dbReference>
<dbReference type="GO" id="GO:0110001">
    <property type="term" value="C:toxin-antitoxin complex"/>
    <property type="evidence" value="ECO:0007669"/>
    <property type="project" value="InterPro"/>
</dbReference>
<dbReference type="GO" id="GO:0004540">
    <property type="term" value="F:RNA nuclease activity"/>
    <property type="evidence" value="ECO:0007669"/>
    <property type="project" value="InterPro"/>
</dbReference>
<evidence type="ECO:0008006" key="9">
    <source>
        <dbReference type="Google" id="ProtNLM"/>
    </source>
</evidence>
<dbReference type="EMBL" id="PCTI01000034">
    <property type="protein sequence ID" value="PIP68926.1"/>
    <property type="molecule type" value="Genomic_DNA"/>
</dbReference>
<keyword evidence="4" id="KW-0547">Nucleotide-binding</keyword>
<dbReference type="GO" id="GO:0016787">
    <property type="term" value="F:hydrolase activity"/>
    <property type="evidence" value="ECO:0007669"/>
    <property type="project" value="UniProtKB-KW"/>
</dbReference>
<evidence type="ECO:0000313" key="8">
    <source>
        <dbReference type="Proteomes" id="UP000229176"/>
    </source>
</evidence>
<keyword evidence="1" id="KW-0597">Phosphoprotein</keyword>
<keyword evidence="5" id="KW-0378">Hydrolase</keyword>
<evidence type="ECO:0000313" key="7">
    <source>
        <dbReference type="EMBL" id="PIP68926.1"/>
    </source>
</evidence>
<sequence length="109" mass="12703">MKKVDSVYLEDIVEAIDKIDKFVEGLSFSEFEDDDRTQFAVFHALEVIGEASNKLSKDFIESNPEFPVRQAIELRNFLIHGYDQIKLDVVWKTIEEDLPRLKDLTNKLL</sequence>
<dbReference type="Pfam" id="PF01934">
    <property type="entry name" value="HepT-like"/>
    <property type="match status" value="1"/>
</dbReference>
<dbReference type="Proteomes" id="UP000229176">
    <property type="component" value="Unassembled WGS sequence"/>
</dbReference>
<accession>A0A2H0CG77</accession>
<dbReference type="Gene3D" id="1.20.120.580">
    <property type="entry name" value="bsu32300-like"/>
    <property type="match status" value="1"/>
</dbReference>
<reference evidence="7 8" key="1">
    <citation type="submission" date="2017-09" db="EMBL/GenBank/DDBJ databases">
        <title>Depth-based differentiation of microbial function through sediment-hosted aquifers and enrichment of novel symbionts in the deep terrestrial subsurface.</title>
        <authorList>
            <person name="Probst A.J."/>
            <person name="Ladd B."/>
            <person name="Jarett J.K."/>
            <person name="Geller-Mcgrath D.E."/>
            <person name="Sieber C.M."/>
            <person name="Emerson J.B."/>
            <person name="Anantharaman K."/>
            <person name="Thomas B.C."/>
            <person name="Malmstrom R."/>
            <person name="Stieglmeier M."/>
            <person name="Klingl A."/>
            <person name="Woyke T."/>
            <person name="Ryan C.M."/>
            <person name="Banfield J.F."/>
        </authorList>
    </citation>
    <scope>NUCLEOTIDE SEQUENCE [LARGE SCALE GENOMIC DNA]</scope>
    <source>
        <strain evidence="7">CG22_combo_CG10-13_8_21_14_all_32_8</strain>
    </source>
</reference>
<comment type="caution">
    <text evidence="7">The sequence shown here is derived from an EMBL/GenBank/DDBJ whole genome shotgun (WGS) entry which is preliminary data.</text>
</comment>
<keyword evidence="3" id="KW-0540">Nuclease</keyword>
<evidence type="ECO:0000256" key="2">
    <source>
        <dbReference type="ARBA" id="ARBA00022649"/>
    </source>
</evidence>
<dbReference type="InterPro" id="IPR037038">
    <property type="entry name" value="HepT-like_sf"/>
</dbReference>
<dbReference type="InterPro" id="IPR051813">
    <property type="entry name" value="HepT_RNase_toxin"/>
</dbReference>
<dbReference type="PANTHER" id="PTHR34139">
    <property type="entry name" value="UPF0331 PROTEIN MJ0127"/>
    <property type="match status" value="1"/>
</dbReference>
<evidence type="ECO:0000256" key="5">
    <source>
        <dbReference type="ARBA" id="ARBA00022801"/>
    </source>
</evidence>
<protein>
    <recommendedName>
        <fullName evidence="9">DUF86 domain-containing protein</fullName>
    </recommendedName>
</protein>
<evidence type="ECO:0000256" key="1">
    <source>
        <dbReference type="ARBA" id="ARBA00022553"/>
    </source>
</evidence>
<dbReference type="PANTHER" id="PTHR34139:SF1">
    <property type="entry name" value="RNASE MJ1380-RELATED"/>
    <property type="match status" value="1"/>
</dbReference>
<dbReference type="GO" id="GO:0000166">
    <property type="term" value="F:nucleotide binding"/>
    <property type="evidence" value="ECO:0007669"/>
    <property type="project" value="UniProtKB-KW"/>
</dbReference>
<keyword evidence="2" id="KW-1277">Toxin-antitoxin system</keyword>
<dbReference type="AlphaFoldDB" id="A0A2H0CG77"/>
<evidence type="ECO:0000256" key="3">
    <source>
        <dbReference type="ARBA" id="ARBA00022722"/>
    </source>
</evidence>
<evidence type="ECO:0000256" key="6">
    <source>
        <dbReference type="ARBA" id="ARBA00024207"/>
    </source>
</evidence>
<evidence type="ECO:0000256" key="4">
    <source>
        <dbReference type="ARBA" id="ARBA00022741"/>
    </source>
</evidence>
<proteinExistence type="inferred from homology"/>
<comment type="similarity">
    <text evidence="6">Belongs to the HepT RNase toxin family.</text>
</comment>
<name>A0A2H0CG77_9BACT</name>